<proteinExistence type="predicted"/>
<dbReference type="Proteomes" id="UP001419268">
    <property type="component" value="Unassembled WGS sequence"/>
</dbReference>
<accession>A0AAP0HWW6</accession>
<feature type="region of interest" description="Disordered" evidence="1">
    <location>
        <begin position="1"/>
        <end position="138"/>
    </location>
</feature>
<gene>
    <name evidence="2" type="ORF">Scep_024182</name>
</gene>
<evidence type="ECO:0000313" key="2">
    <source>
        <dbReference type="EMBL" id="KAK9100752.1"/>
    </source>
</evidence>
<comment type="caution">
    <text evidence="2">The sequence shown here is derived from an EMBL/GenBank/DDBJ whole genome shotgun (WGS) entry which is preliminary data.</text>
</comment>
<dbReference type="EMBL" id="JBBNAG010000010">
    <property type="protein sequence ID" value="KAK9100752.1"/>
    <property type="molecule type" value="Genomic_DNA"/>
</dbReference>
<organism evidence="2 3">
    <name type="scientific">Stephania cephalantha</name>
    <dbReference type="NCBI Taxonomy" id="152367"/>
    <lineage>
        <taxon>Eukaryota</taxon>
        <taxon>Viridiplantae</taxon>
        <taxon>Streptophyta</taxon>
        <taxon>Embryophyta</taxon>
        <taxon>Tracheophyta</taxon>
        <taxon>Spermatophyta</taxon>
        <taxon>Magnoliopsida</taxon>
        <taxon>Ranunculales</taxon>
        <taxon>Menispermaceae</taxon>
        <taxon>Menispermoideae</taxon>
        <taxon>Cissampelideae</taxon>
        <taxon>Stephania</taxon>
    </lineage>
</organism>
<keyword evidence="3" id="KW-1185">Reference proteome</keyword>
<evidence type="ECO:0000256" key="1">
    <source>
        <dbReference type="SAM" id="MobiDB-lite"/>
    </source>
</evidence>
<feature type="compositionally biased region" description="Basic residues" evidence="1">
    <location>
        <begin position="120"/>
        <end position="134"/>
    </location>
</feature>
<protein>
    <submittedName>
        <fullName evidence="2">Uncharacterized protein</fullName>
    </submittedName>
</protein>
<feature type="compositionally biased region" description="Basic and acidic residues" evidence="1">
    <location>
        <begin position="53"/>
        <end position="76"/>
    </location>
</feature>
<feature type="compositionally biased region" description="Basic and acidic residues" evidence="1">
    <location>
        <begin position="1"/>
        <end position="43"/>
    </location>
</feature>
<sequence length="148" mass="16880">MGDLREHRRIRQREGREEAAAAGRRGKEGRSPVHRERRTEKIVHLTMETDEEVRDKERDEDGSRERRGGGRCRERVNAGCEEGVETDGGGEAVGAKDRAERSGRWPMHRERKLENISPSRHWRKGRSWNRRGGGRCRGGAWCAKAVGG</sequence>
<dbReference type="AlphaFoldDB" id="A0AAP0HWW6"/>
<name>A0AAP0HWW6_9MAGN</name>
<evidence type="ECO:0000313" key="3">
    <source>
        <dbReference type="Proteomes" id="UP001419268"/>
    </source>
</evidence>
<reference evidence="2 3" key="1">
    <citation type="submission" date="2024-01" db="EMBL/GenBank/DDBJ databases">
        <title>Genome assemblies of Stephania.</title>
        <authorList>
            <person name="Yang L."/>
        </authorList>
    </citation>
    <scope>NUCLEOTIDE SEQUENCE [LARGE SCALE GENOMIC DNA]</scope>
    <source>
        <strain evidence="2">JXDWG</strain>
        <tissue evidence="2">Leaf</tissue>
    </source>
</reference>
<feature type="compositionally biased region" description="Basic and acidic residues" evidence="1">
    <location>
        <begin position="94"/>
        <end position="114"/>
    </location>
</feature>